<dbReference type="EMBL" id="HBFR01039387">
    <property type="protein sequence ID" value="CAD8901583.1"/>
    <property type="molecule type" value="Transcribed_RNA"/>
</dbReference>
<feature type="coiled-coil region" evidence="1">
    <location>
        <begin position="113"/>
        <end position="170"/>
    </location>
</feature>
<name>A0A6U5LP76_9STRA</name>
<keyword evidence="1" id="KW-0175">Coiled coil</keyword>
<organism evidence="3">
    <name type="scientific">Corethron hystrix</name>
    <dbReference type="NCBI Taxonomy" id="216773"/>
    <lineage>
        <taxon>Eukaryota</taxon>
        <taxon>Sar</taxon>
        <taxon>Stramenopiles</taxon>
        <taxon>Ochrophyta</taxon>
        <taxon>Bacillariophyta</taxon>
        <taxon>Coscinodiscophyceae</taxon>
        <taxon>Corethrophycidae</taxon>
        <taxon>Corethrales</taxon>
        <taxon>Corethraceae</taxon>
        <taxon>Corethron</taxon>
    </lineage>
</organism>
<evidence type="ECO:0000256" key="1">
    <source>
        <dbReference type="SAM" id="Coils"/>
    </source>
</evidence>
<dbReference type="EMBL" id="HBFR01039386">
    <property type="protein sequence ID" value="CAD8901582.1"/>
    <property type="molecule type" value="Transcribed_RNA"/>
</dbReference>
<proteinExistence type="predicted"/>
<sequence length="216" mass="25216">MNAIYEDEKKSLLDRIRGFADQFQREKLETHKKIMMVKSENDIKVGALESTIENIQKELIDSQNELKASLTKIEHMKDDVFQLDRNLEMEQQLRSDESKQAQEKVDILVKDNMKQLAQERTTAANDLRISEEKNKAELEQAKQALTKQLMDAKIEAADQLQSSREEARRNIEERDAIINAKNEDLLAYEAERVSLRKLAKQSLKISKERVKKIFRK</sequence>
<accession>A0A6U5LP76</accession>
<evidence type="ECO:0000313" key="3">
    <source>
        <dbReference type="EMBL" id="CAD8901583.1"/>
    </source>
</evidence>
<gene>
    <name evidence="2" type="ORF">CHYS00102_LOCUS28801</name>
    <name evidence="3" type="ORF">CHYS00102_LOCUS28802</name>
</gene>
<reference evidence="3" key="1">
    <citation type="submission" date="2021-01" db="EMBL/GenBank/DDBJ databases">
        <authorList>
            <person name="Corre E."/>
            <person name="Pelletier E."/>
            <person name="Niang G."/>
            <person name="Scheremetjew M."/>
            <person name="Finn R."/>
            <person name="Kale V."/>
            <person name="Holt S."/>
            <person name="Cochrane G."/>
            <person name="Meng A."/>
            <person name="Brown T."/>
            <person name="Cohen L."/>
        </authorList>
    </citation>
    <scope>NUCLEOTIDE SEQUENCE</scope>
    <source>
        <strain evidence="3">308</strain>
    </source>
</reference>
<protein>
    <submittedName>
        <fullName evidence="3">Uncharacterized protein</fullName>
    </submittedName>
</protein>
<dbReference type="AlphaFoldDB" id="A0A6U5LP76"/>
<feature type="coiled-coil region" evidence="1">
    <location>
        <begin position="45"/>
        <end position="72"/>
    </location>
</feature>
<evidence type="ECO:0000313" key="2">
    <source>
        <dbReference type="EMBL" id="CAD8901582.1"/>
    </source>
</evidence>